<reference evidence="7" key="1">
    <citation type="submission" date="2014-09" db="EMBL/GenBank/DDBJ databases">
        <title>Draft genome sequence of an oleaginous Mucoromycotina fungus Mucor ambiguus NBRC6742.</title>
        <authorList>
            <person name="Takeda I."/>
            <person name="Yamane N."/>
            <person name="Morita T."/>
            <person name="Tamano K."/>
            <person name="Machida M."/>
            <person name="Baker S."/>
            <person name="Koike H."/>
        </authorList>
    </citation>
    <scope>NUCLEOTIDE SEQUENCE</scope>
    <source>
        <strain evidence="7">NBRC 6742</strain>
    </source>
</reference>
<dbReference type="InterPro" id="IPR036388">
    <property type="entry name" value="WH-like_DNA-bd_sf"/>
</dbReference>
<evidence type="ECO:0000256" key="2">
    <source>
        <dbReference type="ARBA" id="ARBA00022658"/>
    </source>
</evidence>
<dbReference type="Pfam" id="PF00621">
    <property type="entry name" value="RhoGEF"/>
    <property type="match status" value="1"/>
</dbReference>
<evidence type="ECO:0000259" key="6">
    <source>
        <dbReference type="PROSITE" id="PS50219"/>
    </source>
</evidence>
<dbReference type="Pfam" id="PF15405">
    <property type="entry name" value="PH_5"/>
    <property type="match status" value="1"/>
</dbReference>
<evidence type="ECO:0000313" key="8">
    <source>
        <dbReference type="Proteomes" id="UP000053815"/>
    </source>
</evidence>
<dbReference type="PANTHER" id="PTHR46572">
    <property type="entry name" value="RHO1 GDP-GTP EXCHANGE PROTEIN 1-RELATED"/>
    <property type="match status" value="1"/>
</dbReference>
<feature type="domain" description="CNH" evidence="6">
    <location>
        <begin position="939"/>
        <end position="1241"/>
    </location>
</feature>
<dbReference type="InterPro" id="IPR041675">
    <property type="entry name" value="PH_5"/>
</dbReference>
<proteinExistence type="predicted"/>
<dbReference type="InterPro" id="IPR036390">
    <property type="entry name" value="WH_DNA-bd_sf"/>
</dbReference>
<feature type="compositionally biased region" description="Low complexity" evidence="3">
    <location>
        <begin position="267"/>
        <end position="292"/>
    </location>
</feature>
<keyword evidence="1" id="KW-0597">Phosphoprotein</keyword>
<sequence>MSSIPPNRLMDKKKKDILYLKRTPTVTYDLASGSPIPEAIKKYYIQQQLPVRKQSLAAANSQTRPELKKRALQQQQQQQQQQPRMPLPKRNSSIPFKIETEPVDFAVHVESATPTSPQYHGNSQSCPSFNIPEEDEEEDAIESLAVGNTFDPIKLYTRQDVDEDDEDDEFNFKDRPPSSIICIKPMDPSDTDEEDEDDDIQKKDMMLDEALTEIVESWDSDRDTMEATITTTTAAAPVSPDSGWRKGSNSIRDSESIAPQAKVSHYSSSSDSFPLPPLDSQQQQPPQLESRLSTDTVFTDISDLTMAPNSSSMTESYSSVFLSKMQSKREEQQKSIDAYRSQHVVIYTALLSEVAKEFHKRITCSTLAKDGIEYHEVFSGKEAVDRLLSILGNYDRLEAIEIGAALRNQNYFHHVNYEPVFIDSIDELYAFREMTNTPKDDDVSEKFSRESSIDSQSSDLPNGIYTDLTDCYSPTCTGDNLCYSWSCLKKKASSMALVHQEEVPISNIPVSLEFKTKPAAPSQGILEENTRLWSQSVPENVVEATLPEERKRQECIYELIYTEQDFVRDLQYVHEFWVEPLLSQDIINDDKRREQFVKQVFYNIADVRHVNTELSRALESRQAEKYLVSSIGDVMLDHVRYFHPFVGYGAHQVIGKFTFELEKRKNPLFAQFVEETERKPESRRLELNGYLTKPTTRLGRYNLLLREILKRTPDDNPDKEAIPQIMGIITTYLEQVNIEAGKCENFFNLQQIGERLEFKSPADYVDLKLEQPGRRLLMKGRMKRKGNSSSEASDLQVFLFDHYLVLAKIKYEDHLEKYKTYRRPIPLELLSINVSTSNRQKRASSILPYSRSTNLATMNNAAPRPSTSENLSTAAKSSSLSITFIHHGRKGAPAITLFTSASSMQQIWIKKIMDQKALLSETRSIFTIAPLIRHHFTVANRVNNTATIYNDDNTEQVIVGADQGVYVTKRDPATKKNIITRIITVEKVSQIELMPESQLLVLADKTLWTFPLEILASGASPQAKRGRSVSQNTAFFHVGECLSKTLVCVVKSNTLSATTIRVLEPVIMDENKKTKSLFSLKRLVRSGPVGLKAYKDLYLPSEASSINLLKSKMCISSPREIGVVDMKNFGVQALLDPEDEELGFVFNRPDVRPITIYRIQFAEYLVCYNEFAFFVDQRGRFIRSSARIDWEGAPDSFALSYPYVLAFEPDFIEVRNVHTGGLEQIIRGKNIRCTSTNTHNTILQGAMDDPENEGYQVVFQLEKLAKKGHSMLPPPPSSY</sequence>
<feature type="domain" description="DH" evidence="4">
    <location>
        <begin position="551"/>
        <end position="739"/>
    </location>
</feature>
<dbReference type="InterPro" id="IPR052233">
    <property type="entry name" value="Rho-type_GEFs"/>
</dbReference>
<dbReference type="Pfam" id="PF00610">
    <property type="entry name" value="DEP"/>
    <property type="match status" value="1"/>
</dbReference>
<protein>
    <submittedName>
        <fullName evidence="7">CNH-domain-containing protein</fullName>
    </submittedName>
</protein>
<organism evidence="7">
    <name type="scientific">Mucor ambiguus</name>
    <dbReference type="NCBI Taxonomy" id="91626"/>
    <lineage>
        <taxon>Eukaryota</taxon>
        <taxon>Fungi</taxon>
        <taxon>Fungi incertae sedis</taxon>
        <taxon>Mucoromycota</taxon>
        <taxon>Mucoromycotina</taxon>
        <taxon>Mucoromycetes</taxon>
        <taxon>Mucorales</taxon>
        <taxon>Mucorineae</taxon>
        <taxon>Mucoraceae</taxon>
        <taxon>Mucor</taxon>
    </lineage>
</organism>
<dbReference type="SMART" id="SM00233">
    <property type="entry name" value="PH"/>
    <property type="match status" value="1"/>
</dbReference>
<dbReference type="SMART" id="SM00036">
    <property type="entry name" value="CNH"/>
    <property type="match status" value="1"/>
</dbReference>
<dbReference type="CDD" id="cd00160">
    <property type="entry name" value="RhoGEF"/>
    <property type="match status" value="1"/>
</dbReference>
<gene>
    <name evidence="7" type="ORF">MAM1_0340c09834</name>
</gene>
<dbReference type="OrthoDB" id="2272012at2759"/>
<dbReference type="GO" id="GO:0035556">
    <property type="term" value="P:intracellular signal transduction"/>
    <property type="evidence" value="ECO:0007669"/>
    <property type="project" value="InterPro"/>
</dbReference>
<dbReference type="STRING" id="91626.A0A0C9MHS6"/>
<evidence type="ECO:0000313" key="7">
    <source>
        <dbReference type="EMBL" id="GAN10296.1"/>
    </source>
</evidence>
<dbReference type="SMART" id="SM00325">
    <property type="entry name" value="RhoGEF"/>
    <property type="match status" value="1"/>
</dbReference>
<feature type="compositionally biased region" description="Low complexity" evidence="3">
    <location>
        <begin position="73"/>
        <end position="82"/>
    </location>
</feature>
<dbReference type="GO" id="GO:0005085">
    <property type="term" value="F:guanyl-nucleotide exchange factor activity"/>
    <property type="evidence" value="ECO:0007669"/>
    <property type="project" value="UniProtKB-KW"/>
</dbReference>
<evidence type="ECO:0000259" key="5">
    <source>
        <dbReference type="PROSITE" id="PS50186"/>
    </source>
</evidence>
<dbReference type="InterPro" id="IPR001180">
    <property type="entry name" value="CNH_dom"/>
</dbReference>
<accession>A0A0C9MHS6</accession>
<evidence type="ECO:0000256" key="3">
    <source>
        <dbReference type="SAM" id="MobiDB-lite"/>
    </source>
</evidence>
<feature type="compositionally biased region" description="Acidic residues" evidence="3">
    <location>
        <begin position="189"/>
        <end position="199"/>
    </location>
</feature>
<dbReference type="Proteomes" id="UP000053815">
    <property type="component" value="Unassembled WGS sequence"/>
</dbReference>
<dbReference type="InterPro" id="IPR035899">
    <property type="entry name" value="DBL_dom_sf"/>
</dbReference>
<dbReference type="InterPro" id="IPR000591">
    <property type="entry name" value="DEP_dom"/>
</dbReference>
<evidence type="ECO:0000259" key="4">
    <source>
        <dbReference type="PROSITE" id="PS50010"/>
    </source>
</evidence>
<dbReference type="InterPro" id="IPR001849">
    <property type="entry name" value="PH_domain"/>
</dbReference>
<feature type="region of interest" description="Disordered" evidence="3">
    <location>
        <begin position="157"/>
        <end position="199"/>
    </location>
</feature>
<dbReference type="Gene3D" id="1.20.900.10">
    <property type="entry name" value="Dbl homology (DH) domain"/>
    <property type="match status" value="1"/>
</dbReference>
<name>A0A0C9MHS6_9FUNG</name>
<dbReference type="Gene3D" id="1.10.10.10">
    <property type="entry name" value="Winged helix-like DNA-binding domain superfamily/Winged helix DNA-binding domain"/>
    <property type="match status" value="1"/>
</dbReference>
<keyword evidence="8" id="KW-1185">Reference proteome</keyword>
<dbReference type="PROSITE" id="PS50010">
    <property type="entry name" value="DH_2"/>
    <property type="match status" value="1"/>
</dbReference>
<keyword evidence="2" id="KW-0344">Guanine-nucleotide releasing factor</keyword>
<dbReference type="SMART" id="SM00049">
    <property type="entry name" value="DEP"/>
    <property type="match status" value="1"/>
</dbReference>
<dbReference type="InterPro" id="IPR011993">
    <property type="entry name" value="PH-like_dom_sf"/>
</dbReference>
<dbReference type="SUPFAM" id="SSF46785">
    <property type="entry name" value="Winged helix' DNA-binding domain"/>
    <property type="match status" value="1"/>
</dbReference>
<dbReference type="EMBL" id="DF836629">
    <property type="protein sequence ID" value="GAN10296.1"/>
    <property type="molecule type" value="Genomic_DNA"/>
</dbReference>
<feature type="domain" description="DEP" evidence="5">
    <location>
        <begin position="377"/>
        <end position="433"/>
    </location>
</feature>
<dbReference type="Gene3D" id="2.30.29.30">
    <property type="entry name" value="Pleckstrin-homology domain (PH domain)/Phosphotyrosine-binding domain (PTB)"/>
    <property type="match status" value="1"/>
</dbReference>
<feature type="region of interest" description="Disordered" evidence="3">
    <location>
        <begin position="55"/>
        <end position="92"/>
    </location>
</feature>
<dbReference type="Pfam" id="PF00780">
    <property type="entry name" value="CNH"/>
    <property type="match status" value="1"/>
</dbReference>
<evidence type="ECO:0000256" key="1">
    <source>
        <dbReference type="ARBA" id="ARBA00022553"/>
    </source>
</evidence>
<feature type="region of interest" description="Disordered" evidence="3">
    <location>
        <begin position="231"/>
        <end position="292"/>
    </location>
</feature>
<dbReference type="SUPFAM" id="SSF50729">
    <property type="entry name" value="PH domain-like"/>
    <property type="match status" value="1"/>
</dbReference>
<dbReference type="PROSITE" id="PS50219">
    <property type="entry name" value="CNH"/>
    <property type="match status" value="1"/>
</dbReference>
<dbReference type="InterPro" id="IPR000219">
    <property type="entry name" value="DH_dom"/>
</dbReference>
<dbReference type="SUPFAM" id="SSF48065">
    <property type="entry name" value="DBL homology domain (DH-domain)"/>
    <property type="match status" value="1"/>
</dbReference>
<dbReference type="PROSITE" id="PS50186">
    <property type="entry name" value="DEP"/>
    <property type="match status" value="1"/>
</dbReference>
<dbReference type="PANTHER" id="PTHR46572:SF2">
    <property type="entry name" value="RHO1 GDP-GTP EXCHANGE PROTEIN 1-RELATED"/>
    <property type="match status" value="1"/>
</dbReference>
<dbReference type="AlphaFoldDB" id="A0A0C9MHS6"/>